<evidence type="ECO:0000256" key="2">
    <source>
        <dbReference type="ARBA" id="ARBA00022485"/>
    </source>
</evidence>
<dbReference type="PANTHER" id="PTHR43687">
    <property type="entry name" value="ADENYLYLSULFATE REDUCTASE, BETA SUBUNIT"/>
    <property type="match status" value="1"/>
</dbReference>
<dbReference type="PROSITE" id="PS51379">
    <property type="entry name" value="4FE4S_FER_2"/>
    <property type="match status" value="3"/>
</dbReference>
<dbReference type="PANTHER" id="PTHR43687:SF6">
    <property type="entry name" value="L-ASPARTATE SEMIALDEHYDE SULFURTRANSFERASE IRON-SULFUR SUBUNIT"/>
    <property type="match status" value="1"/>
</dbReference>
<feature type="binding site" evidence="8">
    <location>
        <position position="182"/>
    </location>
    <ligand>
        <name>[4Fe-4S] cluster</name>
        <dbReference type="ChEBI" id="CHEBI:49883"/>
        <label>3</label>
    </ligand>
</feature>
<dbReference type="HOGENOM" id="CLU_077329_2_1_6"/>
<comment type="subunit">
    <text evidence="8">Interacts with the cytoplasmic NapA precursor.</text>
</comment>
<evidence type="ECO:0000259" key="10">
    <source>
        <dbReference type="PROSITE" id="PS51379"/>
    </source>
</evidence>
<dbReference type="OrthoDB" id="9808559at2"/>
<protein>
    <recommendedName>
        <fullName evidence="8">Ferredoxin-type protein NapF</fullName>
    </recommendedName>
</protein>
<feature type="binding site" evidence="8">
    <location>
        <position position="89"/>
    </location>
    <ligand>
        <name>[4Fe-4S] cluster</name>
        <dbReference type="ChEBI" id="CHEBI:49883"/>
        <label>2</label>
    </ligand>
</feature>
<evidence type="ECO:0000256" key="9">
    <source>
        <dbReference type="SAM" id="MobiDB-lite"/>
    </source>
</evidence>
<feature type="binding site" evidence="8">
    <location>
        <position position="175"/>
    </location>
    <ligand>
        <name>[4Fe-4S] cluster</name>
        <dbReference type="ChEBI" id="CHEBI:49883"/>
        <label>3</label>
    </ligand>
</feature>
<feature type="binding site" evidence="8">
    <location>
        <position position="57"/>
    </location>
    <ligand>
        <name>[4Fe-4S] cluster</name>
        <dbReference type="ChEBI" id="CHEBI:49883"/>
        <label>1</label>
    </ligand>
</feature>
<dbReference type="EMBL" id="FO203512">
    <property type="protein sequence ID" value="CCK75287.1"/>
    <property type="molecule type" value="Genomic_DNA"/>
</dbReference>
<comment type="cofactor">
    <cofactor evidence="8">
        <name>[4Fe-4S] cluster</name>
        <dbReference type="ChEBI" id="CHEBI:49883"/>
    </cofactor>
</comment>
<gene>
    <name evidence="8 11" type="primary">napF</name>
    <name evidence="11" type="ORF">OLEAN_C11110</name>
</gene>
<evidence type="ECO:0000256" key="8">
    <source>
        <dbReference type="HAMAP-Rule" id="MF_02201"/>
    </source>
</evidence>
<evidence type="ECO:0000256" key="3">
    <source>
        <dbReference type="ARBA" id="ARBA00022723"/>
    </source>
</evidence>
<feature type="binding site" evidence="8">
    <location>
        <position position="51"/>
    </location>
    <ligand>
        <name>[4Fe-4S] cluster</name>
        <dbReference type="ChEBI" id="CHEBI:49883"/>
        <label>1</label>
    </ligand>
</feature>
<feature type="binding site" evidence="8">
    <location>
        <position position="86"/>
    </location>
    <ligand>
        <name>[4Fe-4S] cluster</name>
        <dbReference type="ChEBI" id="CHEBI:49883"/>
        <label>2</label>
    </ligand>
</feature>
<comment type="function">
    <text evidence="8">Could be involved in the maturation of NapA, the catalytic subunit of the periplasmic nitrate reductase, before its export into the periplasm.</text>
</comment>
<dbReference type="GO" id="GO:0046872">
    <property type="term" value="F:metal ion binding"/>
    <property type="evidence" value="ECO:0007669"/>
    <property type="project" value="UniProtKB-KW"/>
</dbReference>
<dbReference type="SUPFAM" id="SSF54862">
    <property type="entry name" value="4Fe-4S ferredoxins"/>
    <property type="match status" value="1"/>
</dbReference>
<feature type="domain" description="4Fe-4S ferredoxin-type" evidence="10">
    <location>
        <begin position="72"/>
        <end position="103"/>
    </location>
</feature>
<dbReference type="AlphaFoldDB" id="R4YL35"/>
<name>R4YL35_OLEAN</name>
<feature type="binding site" evidence="8">
    <location>
        <position position="178"/>
    </location>
    <ligand>
        <name>[4Fe-4S] cluster</name>
        <dbReference type="ChEBI" id="CHEBI:49883"/>
        <label>3</label>
    </ligand>
</feature>
<feature type="binding site" evidence="8">
    <location>
        <position position="83"/>
    </location>
    <ligand>
        <name>[4Fe-4S] cluster</name>
        <dbReference type="ChEBI" id="CHEBI:49883"/>
        <label>2</label>
    </ligand>
</feature>
<dbReference type="CDD" id="cd10564">
    <property type="entry name" value="NapF_like"/>
    <property type="match status" value="1"/>
</dbReference>
<dbReference type="Proteomes" id="UP000032749">
    <property type="component" value="Chromosome"/>
</dbReference>
<dbReference type="InterPro" id="IPR017896">
    <property type="entry name" value="4Fe4S_Fe-S-bd"/>
</dbReference>
<evidence type="ECO:0000313" key="12">
    <source>
        <dbReference type="Proteomes" id="UP000032749"/>
    </source>
</evidence>
<keyword evidence="7 8" id="KW-0411">Iron-sulfur</keyword>
<comment type="subcellular location">
    <subcellularLocation>
        <location evidence="8">Cytoplasm</location>
    </subcellularLocation>
</comment>
<dbReference type="Gene3D" id="3.30.70.20">
    <property type="match status" value="2"/>
</dbReference>
<keyword evidence="6 8" id="KW-0408">Iron</keyword>
<feature type="binding site" evidence="8">
    <location>
        <position position="54"/>
    </location>
    <ligand>
        <name>[4Fe-4S] cluster</name>
        <dbReference type="ChEBI" id="CHEBI:49883"/>
        <label>1</label>
    </ligand>
</feature>
<dbReference type="PROSITE" id="PS00198">
    <property type="entry name" value="4FE4S_FER_1"/>
    <property type="match status" value="1"/>
</dbReference>
<evidence type="ECO:0000256" key="5">
    <source>
        <dbReference type="ARBA" id="ARBA00022982"/>
    </source>
</evidence>
<feature type="binding site" evidence="8">
    <location>
        <position position="172"/>
    </location>
    <ligand>
        <name>[4Fe-4S] cluster</name>
        <dbReference type="ChEBI" id="CHEBI:49883"/>
        <label>3</label>
    </ligand>
</feature>
<evidence type="ECO:0000256" key="7">
    <source>
        <dbReference type="ARBA" id="ARBA00023014"/>
    </source>
</evidence>
<proteinExistence type="inferred from homology"/>
<dbReference type="InterPro" id="IPR017900">
    <property type="entry name" value="4Fe4S_Fe_S_CS"/>
</dbReference>
<keyword evidence="2 8" id="KW-0004">4Fe-4S</keyword>
<dbReference type="Pfam" id="PF12838">
    <property type="entry name" value="Fer4_7"/>
    <property type="match status" value="2"/>
</dbReference>
<sequence>MANIDHSRRAFFRRPSALIAKPVKEEDSSANSWLPQRPPWALQEATFVDQCTRCHECIVACEENIIFIGDGGFPEIDFNRGECTFCEACVDTCKPSALFKQDRQVKQDQPVTETEQQAFYFDIKIDDSCLAKQKIHCQSCKDVCDPRAITMPWPKKVTSGAIQAPEINIADCTSCGACISTCPSQSISINPITSPNSLPTATTRAGGDNKTGAQT</sequence>
<evidence type="ECO:0000313" key="11">
    <source>
        <dbReference type="EMBL" id="CCK75287.1"/>
    </source>
</evidence>
<dbReference type="InterPro" id="IPR004496">
    <property type="entry name" value="NapF"/>
</dbReference>
<feature type="binding site" evidence="8">
    <location>
        <position position="93"/>
    </location>
    <ligand>
        <name>[4Fe-4S] cluster</name>
        <dbReference type="ChEBI" id="CHEBI:49883"/>
        <label>2</label>
    </ligand>
</feature>
<dbReference type="GO" id="GO:0051539">
    <property type="term" value="F:4 iron, 4 sulfur cluster binding"/>
    <property type="evidence" value="ECO:0007669"/>
    <property type="project" value="UniProtKB-UniRule"/>
</dbReference>
<dbReference type="STRING" id="698738.OLEAN_C11110"/>
<keyword evidence="4 8" id="KW-0677">Repeat</keyword>
<keyword evidence="1" id="KW-0813">Transport</keyword>
<dbReference type="PATRIC" id="fig|698738.3.peg.1154"/>
<evidence type="ECO:0000256" key="1">
    <source>
        <dbReference type="ARBA" id="ARBA00022448"/>
    </source>
</evidence>
<feature type="domain" description="4Fe-4S ferredoxin-type" evidence="10">
    <location>
        <begin position="44"/>
        <end position="71"/>
    </location>
</feature>
<feature type="region of interest" description="Disordered" evidence="9">
    <location>
        <begin position="193"/>
        <end position="215"/>
    </location>
</feature>
<keyword evidence="5" id="KW-0249">Electron transport</keyword>
<dbReference type="InterPro" id="IPR050572">
    <property type="entry name" value="Fe-S_Ferredoxin"/>
</dbReference>
<keyword evidence="12" id="KW-1185">Reference proteome</keyword>
<reference evidence="11 12" key="1">
    <citation type="journal article" date="2013" name="Nat. Commun.">
        <title>Genome sequence and functional genomic analysis of the oil-degrading bacterium Oleispira antarctica.</title>
        <authorList>
            <person name="Kube M."/>
            <person name="Chernikova T.N."/>
            <person name="Al-Ramahi Y."/>
            <person name="Beloqui A."/>
            <person name="Lopez-Cortez N."/>
            <person name="Guazzaroni M.E."/>
            <person name="Heipieper H.J."/>
            <person name="Klages S."/>
            <person name="Kotsyurbenko O.R."/>
            <person name="Langer I."/>
            <person name="Nechitaylo T.Y."/>
            <person name="Lunsdorf H."/>
            <person name="Fernandez M."/>
            <person name="Juarez S."/>
            <person name="Ciordia S."/>
            <person name="Singer A."/>
            <person name="Kagan O."/>
            <person name="Egorova O."/>
            <person name="Petit P.A."/>
            <person name="Stogios P."/>
            <person name="Kim Y."/>
            <person name="Tchigvintsev A."/>
            <person name="Flick R."/>
            <person name="Denaro R."/>
            <person name="Genovese M."/>
            <person name="Albar J.P."/>
            <person name="Reva O.N."/>
            <person name="Martinez-Gomariz M."/>
            <person name="Tran H."/>
            <person name="Ferrer M."/>
            <person name="Savchenko A."/>
            <person name="Yakunin A.F."/>
            <person name="Yakimov M.M."/>
            <person name="Golyshina O.V."/>
            <person name="Reinhardt R."/>
            <person name="Golyshin P.N."/>
        </authorList>
    </citation>
    <scope>NUCLEOTIDE SEQUENCE [LARGE SCALE GENOMIC DNA]</scope>
</reference>
<dbReference type="HAMAP" id="MF_02201">
    <property type="entry name" value="NapF"/>
    <property type="match status" value="1"/>
</dbReference>
<organism evidence="11 12">
    <name type="scientific">Oleispira antarctica RB-8</name>
    <dbReference type="NCBI Taxonomy" id="698738"/>
    <lineage>
        <taxon>Bacteria</taxon>
        <taxon>Pseudomonadati</taxon>
        <taxon>Pseudomonadota</taxon>
        <taxon>Gammaproteobacteria</taxon>
        <taxon>Oceanospirillales</taxon>
        <taxon>Oceanospirillaceae</taxon>
        <taxon>Oleispira</taxon>
    </lineage>
</organism>
<feature type="binding site" evidence="8">
    <location>
        <position position="61"/>
    </location>
    <ligand>
        <name>[4Fe-4S] cluster</name>
        <dbReference type="ChEBI" id="CHEBI:49883"/>
        <label>1</label>
    </ligand>
</feature>
<evidence type="ECO:0000256" key="4">
    <source>
        <dbReference type="ARBA" id="ARBA00022737"/>
    </source>
</evidence>
<keyword evidence="3 8" id="KW-0479">Metal-binding</keyword>
<accession>R4YL35</accession>
<evidence type="ECO:0000256" key="6">
    <source>
        <dbReference type="ARBA" id="ARBA00023004"/>
    </source>
</evidence>
<keyword evidence="8" id="KW-0963">Cytoplasm</keyword>
<dbReference type="KEGG" id="oai:OLEAN_C11110"/>
<dbReference type="GO" id="GO:0005737">
    <property type="term" value="C:cytoplasm"/>
    <property type="evidence" value="ECO:0007669"/>
    <property type="project" value="UniProtKB-SubCell"/>
</dbReference>
<comment type="similarity">
    <text evidence="8">Belongs to the NapF family.</text>
</comment>
<feature type="domain" description="4Fe-4S ferredoxin-type" evidence="10">
    <location>
        <begin position="163"/>
        <end position="192"/>
    </location>
</feature>